<dbReference type="Proteomes" id="UP000214646">
    <property type="component" value="Unassembled WGS sequence"/>
</dbReference>
<evidence type="ECO:0000313" key="9">
    <source>
        <dbReference type="EMBL" id="OWK46964.1"/>
    </source>
</evidence>
<dbReference type="InterPro" id="IPR006638">
    <property type="entry name" value="Elp3/MiaA/NifB-like_rSAM"/>
</dbReference>
<proteinExistence type="inferred from homology"/>
<keyword evidence="2 6" id="KW-0949">S-adenosyl-L-methionine</keyword>
<dbReference type="InterPro" id="IPR022946">
    <property type="entry name" value="UPF0313"/>
</dbReference>
<gene>
    <name evidence="9" type="ORF">FRUB_00663</name>
</gene>
<dbReference type="SFLD" id="SFLDG01082">
    <property type="entry name" value="B12-binding_domain_containing"/>
    <property type="match status" value="1"/>
</dbReference>
<dbReference type="SFLD" id="SFLDG01069">
    <property type="entry name" value="UPF0313"/>
    <property type="match status" value="1"/>
</dbReference>
<dbReference type="Pfam" id="PF08497">
    <property type="entry name" value="Radical_SAM_N"/>
    <property type="match status" value="1"/>
</dbReference>
<dbReference type="InterPro" id="IPR023404">
    <property type="entry name" value="rSAM_horseshoe"/>
</dbReference>
<evidence type="ECO:0000256" key="4">
    <source>
        <dbReference type="ARBA" id="ARBA00023004"/>
    </source>
</evidence>
<dbReference type="PANTHER" id="PTHR32331">
    <property type="entry name" value="UPF0313 PROTEIN YGIQ"/>
    <property type="match status" value="1"/>
</dbReference>
<evidence type="ECO:0000256" key="7">
    <source>
        <dbReference type="SAM" id="MobiDB-lite"/>
    </source>
</evidence>
<feature type="region of interest" description="Disordered" evidence="7">
    <location>
        <begin position="661"/>
        <end position="717"/>
    </location>
</feature>
<comment type="caution">
    <text evidence="9">The sequence shown here is derived from an EMBL/GenBank/DDBJ whole genome shotgun (WGS) entry which is preliminary data.</text>
</comment>
<evidence type="ECO:0000256" key="1">
    <source>
        <dbReference type="ARBA" id="ARBA00022485"/>
    </source>
</evidence>
<dbReference type="EMBL" id="NIDE01000001">
    <property type="protein sequence ID" value="OWK46964.1"/>
    <property type="molecule type" value="Genomic_DNA"/>
</dbReference>
<keyword evidence="1 6" id="KW-0004">4Fe-4S</keyword>
<evidence type="ECO:0000256" key="6">
    <source>
        <dbReference type="HAMAP-Rule" id="MF_01251"/>
    </source>
</evidence>
<dbReference type="InterPro" id="IPR013704">
    <property type="entry name" value="UPF0313_N"/>
</dbReference>
<feature type="binding site" evidence="6">
    <location>
        <position position="360"/>
    </location>
    <ligand>
        <name>[4Fe-4S] cluster</name>
        <dbReference type="ChEBI" id="CHEBI:49883"/>
        <note>4Fe-4S-S-AdoMet</note>
    </ligand>
</feature>
<dbReference type="InterPro" id="IPR007197">
    <property type="entry name" value="rSAM"/>
</dbReference>
<keyword evidence="10" id="KW-1185">Reference proteome</keyword>
<feature type="binding site" evidence="6">
    <location>
        <position position="364"/>
    </location>
    <ligand>
        <name>[4Fe-4S] cluster</name>
        <dbReference type="ChEBI" id="CHEBI:49883"/>
        <note>4Fe-4S-S-AdoMet</note>
    </ligand>
</feature>
<dbReference type="Pfam" id="PF04055">
    <property type="entry name" value="Radical_SAM"/>
    <property type="match status" value="1"/>
</dbReference>
<dbReference type="InterPro" id="IPR020612">
    <property type="entry name" value="Methylthiotransferase_CS"/>
</dbReference>
<evidence type="ECO:0000256" key="5">
    <source>
        <dbReference type="ARBA" id="ARBA00023014"/>
    </source>
</evidence>
<dbReference type="PROSITE" id="PS51918">
    <property type="entry name" value="RADICAL_SAM"/>
    <property type="match status" value="1"/>
</dbReference>
<sequence>MTSTSSRPDRTRLSLPLWTERYAAPFAPMTASEMAARGWDAVDVVFVTGDAYVDHPSFAMAILHRSLEQAGFRVAILSQPSWTSCDPWRQFGRPRLFFAVSAGNMDSLINHYTASKKVRNDDAYSPGGRIGLRPDRATLVYSQRCREAFPGVPVVAGGVEASLRRLAHYDYWSDTVKRSILLDSKADLVAYGMGEKTVVEIARRLAAGETVRDLRDMRGLAYALGASESPPPDDAAVVLPTILPQVPPPPESHATPKRGRPWLPEVIVIPSFEEVKADKMAFAEATRFIHSHTNPFNAATLVQYHGRQAIVQNPPVVPLTQAEMDQFYDLPYTRRPHPSYREPVPAHEMIKDSVTIMRGCFGGCTFCSITAHQGRVIQSRSHESVLKEVKKLAADPEFKGVISDIGGATANMYTMRCTKPEIEAKCKRLSCVYPGICKLLGTHHGPLIGLMKDVRETPGIRKVFVASGIRMDLAQLSPEYVKELAAHHVGGRLKVAPEHTSPKVLDLMKKPNVDNFGVFARQYQSASVAAGKPRQQIVPYFIASHPGSDLPAMIDLALYLKRNGYRPDQVQDFIPAPFDIATCMYYTGIDPFTKKPVAIAKGLNDRKMQRALMQFFKPENYFEVRDALIKAGRADLIGGCDGLIEAQPPKEALEARKKQANAAVRGDHYHTVANPAKGEKPGERGAGPAKATGYRPGRKTQRRQDGKKKGKGGSGPP</sequence>
<feature type="binding site" evidence="6">
    <location>
        <position position="367"/>
    </location>
    <ligand>
        <name>[4Fe-4S] cluster</name>
        <dbReference type="ChEBI" id="CHEBI:49883"/>
        <note>4Fe-4S-S-AdoMet</note>
    </ligand>
</feature>
<dbReference type="NCBIfam" id="TIGR03904">
    <property type="entry name" value="SAM_YgiQ"/>
    <property type="match status" value="1"/>
</dbReference>
<dbReference type="GO" id="GO:0003824">
    <property type="term" value="F:catalytic activity"/>
    <property type="evidence" value="ECO:0007669"/>
    <property type="project" value="InterPro"/>
</dbReference>
<keyword evidence="3 6" id="KW-0479">Metal-binding</keyword>
<feature type="domain" description="Radical SAM core" evidence="8">
    <location>
        <begin position="346"/>
        <end position="617"/>
    </location>
</feature>
<dbReference type="InterPro" id="IPR024560">
    <property type="entry name" value="UPF0313_C"/>
</dbReference>
<evidence type="ECO:0000256" key="3">
    <source>
        <dbReference type="ARBA" id="ARBA00022723"/>
    </source>
</evidence>
<comment type="similarity">
    <text evidence="6">Belongs to the UPF0313 family.</text>
</comment>
<feature type="compositionally biased region" description="Basic residues" evidence="7">
    <location>
        <begin position="696"/>
        <end position="711"/>
    </location>
</feature>
<dbReference type="AlphaFoldDB" id="A0A225E5C2"/>
<reference evidence="10" key="1">
    <citation type="submission" date="2017-06" db="EMBL/GenBank/DDBJ databases">
        <title>Genome analysis of Fimbriiglobus ruber SP5, the first member of the order Planctomycetales with confirmed chitinolytic capability.</title>
        <authorList>
            <person name="Ravin N.V."/>
            <person name="Rakitin A.L."/>
            <person name="Ivanova A.A."/>
            <person name="Beletsky A.V."/>
            <person name="Kulichevskaya I.S."/>
            <person name="Mardanov A.V."/>
            <person name="Dedysh S.N."/>
        </authorList>
    </citation>
    <scope>NUCLEOTIDE SEQUENCE [LARGE SCALE GENOMIC DNA]</scope>
    <source>
        <strain evidence="10">SP5</strain>
    </source>
</reference>
<protein>
    <submittedName>
        <fullName evidence="9">Fe-S OXIDOREDUCTASE</fullName>
    </submittedName>
</protein>
<comment type="cofactor">
    <cofactor evidence="6">
        <name>[4Fe-4S] cluster</name>
        <dbReference type="ChEBI" id="CHEBI:49883"/>
    </cofactor>
    <text evidence="6">Binds 1 [4Fe-4S] cluster. The cluster is coordinated with 3 cysteines and an exchangeable S-adenosyl-L-methionine.</text>
</comment>
<evidence type="ECO:0000256" key="2">
    <source>
        <dbReference type="ARBA" id="ARBA00022691"/>
    </source>
</evidence>
<dbReference type="Gene3D" id="3.80.30.20">
    <property type="entry name" value="tm_1862 like domain"/>
    <property type="match status" value="1"/>
</dbReference>
<dbReference type="GO" id="GO:0005506">
    <property type="term" value="F:iron ion binding"/>
    <property type="evidence" value="ECO:0007669"/>
    <property type="project" value="UniProtKB-UniRule"/>
</dbReference>
<name>A0A225E5C2_9BACT</name>
<evidence type="ECO:0000313" key="10">
    <source>
        <dbReference type="Proteomes" id="UP000214646"/>
    </source>
</evidence>
<keyword evidence="5 6" id="KW-0411">Iron-sulfur</keyword>
<dbReference type="HAMAP" id="MF_01251">
    <property type="entry name" value="UPF0313"/>
    <property type="match status" value="1"/>
</dbReference>
<dbReference type="PANTHER" id="PTHR32331:SF0">
    <property type="entry name" value="UPF0313 PROTEIN YGIQ"/>
    <property type="match status" value="1"/>
</dbReference>
<keyword evidence="4 6" id="KW-0408">Iron</keyword>
<accession>A0A225E5C2</accession>
<dbReference type="PROSITE" id="PS01278">
    <property type="entry name" value="MTTASE_RADICAL"/>
    <property type="match status" value="1"/>
</dbReference>
<dbReference type="GO" id="GO:0051539">
    <property type="term" value="F:4 iron, 4 sulfur cluster binding"/>
    <property type="evidence" value="ECO:0007669"/>
    <property type="project" value="UniProtKB-KW"/>
</dbReference>
<dbReference type="RefSeq" id="WP_088252122.1">
    <property type="nucleotide sequence ID" value="NZ_NIDE01000001.1"/>
</dbReference>
<dbReference type="SUPFAM" id="SSF102114">
    <property type="entry name" value="Radical SAM enzymes"/>
    <property type="match status" value="1"/>
</dbReference>
<organism evidence="9 10">
    <name type="scientific">Fimbriiglobus ruber</name>
    <dbReference type="NCBI Taxonomy" id="1908690"/>
    <lineage>
        <taxon>Bacteria</taxon>
        <taxon>Pseudomonadati</taxon>
        <taxon>Planctomycetota</taxon>
        <taxon>Planctomycetia</taxon>
        <taxon>Gemmatales</taxon>
        <taxon>Gemmataceae</taxon>
        <taxon>Fimbriiglobus</taxon>
    </lineage>
</organism>
<dbReference type="InterPro" id="IPR058240">
    <property type="entry name" value="rSAM_sf"/>
</dbReference>
<dbReference type="OrthoDB" id="9803479at2"/>
<evidence type="ECO:0000259" key="8">
    <source>
        <dbReference type="PROSITE" id="PS51918"/>
    </source>
</evidence>
<dbReference type="SFLD" id="SFLDS00029">
    <property type="entry name" value="Radical_SAM"/>
    <property type="match status" value="1"/>
</dbReference>
<dbReference type="SMART" id="SM00729">
    <property type="entry name" value="Elp3"/>
    <property type="match status" value="1"/>
</dbReference>
<dbReference type="Pfam" id="PF11842">
    <property type="entry name" value="DUF3362"/>
    <property type="match status" value="1"/>
</dbReference>